<comment type="caution">
    <text evidence="1">The sequence shown here is derived from an EMBL/GenBank/DDBJ whole genome shotgun (WGS) entry which is preliminary data.</text>
</comment>
<dbReference type="Proteomes" id="UP000294588">
    <property type="component" value="Unassembled WGS sequence"/>
</dbReference>
<accession>A0AC61QLA5</accession>
<proteinExistence type="predicted"/>
<reference evidence="1" key="1">
    <citation type="submission" date="2019-03" db="EMBL/GenBank/DDBJ databases">
        <title>Candidatus Syntrophosphaera thermopropionivorans: a novel player in syntrophic propionate oxidation during anaerobic digestion.</title>
        <authorList>
            <person name="Dyksma S."/>
        </authorList>
    </citation>
    <scope>NUCLEOTIDE SEQUENCE</scope>
    <source>
        <strain evidence="1">W5</strain>
    </source>
</reference>
<protein>
    <submittedName>
        <fullName evidence="1">CvpA family protein</fullName>
    </submittedName>
</protein>
<gene>
    <name evidence="1" type="ORF">E0946_01215</name>
</gene>
<evidence type="ECO:0000313" key="2">
    <source>
        <dbReference type="Proteomes" id="UP000294588"/>
    </source>
</evidence>
<evidence type="ECO:0000313" key="1">
    <source>
        <dbReference type="EMBL" id="TDF74730.1"/>
    </source>
</evidence>
<keyword evidence="2" id="KW-1185">Reference proteome</keyword>
<name>A0AC61QLA5_9BACT</name>
<sequence length="180" mass="20331">MGFIDWLILAILIFFTIQGFVKGFIATLVRIDGAFVAFLLIGQIFPLVRNSLIINLHLGRVPSSILAVILLVIIILVLLRLIAWILTKVIKAMHLSFPNKLLGMIFGFANGLLIVIVFMVALDYFPSVTIPLKDGSKHRVYAAVDTFKEDIFTQLKFSERDRFHQISETLKEKEKKASSK</sequence>
<organism evidence="1 2">
    <name type="scientific">Candidatus Syntrophosphaera thermopropionivorans</name>
    <dbReference type="NCBI Taxonomy" id="2593015"/>
    <lineage>
        <taxon>Bacteria</taxon>
        <taxon>Pseudomonadati</taxon>
        <taxon>Candidatus Cloacimonadota</taxon>
        <taxon>Candidatus Cloacimonadia</taxon>
        <taxon>Candidatus Cloacimonadales</taxon>
        <taxon>Candidatus Cloacimonadaceae</taxon>
        <taxon>Candidatus Syntrophosphaera</taxon>
    </lineage>
</organism>
<dbReference type="EMBL" id="SMOG01000001">
    <property type="protein sequence ID" value="TDF74730.1"/>
    <property type="molecule type" value="Genomic_DNA"/>
</dbReference>